<dbReference type="OrthoDB" id="7170131at2"/>
<keyword evidence="2" id="KW-0238">DNA-binding</keyword>
<dbReference type="SUPFAM" id="SSF47413">
    <property type="entry name" value="lambda repressor-like DNA-binding domains"/>
    <property type="match status" value="1"/>
</dbReference>
<dbReference type="PROSITE" id="PS00356">
    <property type="entry name" value="HTH_LACI_1"/>
    <property type="match status" value="1"/>
</dbReference>
<dbReference type="RefSeq" id="WP_110030908.1">
    <property type="nucleotide sequence ID" value="NZ_QGTR01000001.1"/>
</dbReference>
<dbReference type="InterPro" id="IPR046335">
    <property type="entry name" value="LacI/GalR-like_sensor"/>
</dbReference>
<dbReference type="SUPFAM" id="SSF53822">
    <property type="entry name" value="Periplasmic binding protein-like I"/>
    <property type="match status" value="1"/>
</dbReference>
<evidence type="ECO:0000313" key="6">
    <source>
        <dbReference type="Proteomes" id="UP000246352"/>
    </source>
</evidence>
<dbReference type="GO" id="GO:0003700">
    <property type="term" value="F:DNA-binding transcription factor activity"/>
    <property type="evidence" value="ECO:0007669"/>
    <property type="project" value="TreeGrafter"/>
</dbReference>
<comment type="caution">
    <text evidence="5">The sequence shown here is derived from an EMBL/GenBank/DDBJ whole genome shotgun (WGS) entry which is preliminary data.</text>
</comment>
<keyword evidence="6" id="KW-1185">Reference proteome</keyword>
<accession>A0A317PTL2</accession>
<evidence type="ECO:0000256" key="1">
    <source>
        <dbReference type="ARBA" id="ARBA00023015"/>
    </source>
</evidence>
<evidence type="ECO:0000256" key="2">
    <source>
        <dbReference type="ARBA" id="ARBA00023125"/>
    </source>
</evidence>
<dbReference type="Gene3D" id="1.10.260.40">
    <property type="entry name" value="lambda repressor-like DNA-binding domains"/>
    <property type="match status" value="1"/>
</dbReference>
<evidence type="ECO:0000259" key="4">
    <source>
        <dbReference type="PROSITE" id="PS50932"/>
    </source>
</evidence>
<dbReference type="AlphaFoldDB" id="A0A317PTL2"/>
<dbReference type="EMBL" id="QGTR01000001">
    <property type="protein sequence ID" value="PWW04479.1"/>
    <property type="molecule type" value="Genomic_DNA"/>
</dbReference>
<dbReference type="CDD" id="cd01575">
    <property type="entry name" value="PBP1_GntR"/>
    <property type="match status" value="1"/>
</dbReference>
<dbReference type="InterPro" id="IPR028082">
    <property type="entry name" value="Peripla_BP_I"/>
</dbReference>
<keyword evidence="3" id="KW-0804">Transcription</keyword>
<dbReference type="PANTHER" id="PTHR30146:SF2">
    <property type="entry name" value="HTH-TYPE TRANSCRIPTIONAL REGULATOR GNTR"/>
    <property type="match status" value="1"/>
</dbReference>
<organism evidence="5 6">
    <name type="scientific">Hoeflea marina</name>
    <dbReference type="NCBI Taxonomy" id="274592"/>
    <lineage>
        <taxon>Bacteria</taxon>
        <taxon>Pseudomonadati</taxon>
        <taxon>Pseudomonadota</taxon>
        <taxon>Alphaproteobacteria</taxon>
        <taxon>Hyphomicrobiales</taxon>
        <taxon>Rhizobiaceae</taxon>
        <taxon>Hoeflea</taxon>
    </lineage>
</organism>
<feature type="domain" description="HTH lacI-type" evidence="4">
    <location>
        <begin position="11"/>
        <end position="65"/>
    </location>
</feature>
<sequence>MAKNSRKSGKPTLTDVARAANVSAITASRALRNPDSVSAILRERISQAVRAIGYVPDTAARALASSHTNVIGIIIPSVTNSVYTDVLRGIYDAIETTPFQVQLGNTNYSSIKEEELLRLFLGQRPAALMVTGHDQSRDAAQLLAANNCPVVQIMDLPPEPFDMAVGFDHRDAAEAATRNLIARSYRRIGFLAAQMDTRTRQRLDGYVRAMTEAGLFDERMVVTTHKTSSVFLGQQLLSEFMARFPDADAIQANNDDIALGALFECQRRRMRVPEDFGISGFNDFDIASAVHPTLTSVKTYRYEMGHKAIEMLIAAVAGHPPAERTVDLGFELIERESTARNG</sequence>
<dbReference type="Gene3D" id="3.40.50.2300">
    <property type="match status" value="2"/>
</dbReference>
<dbReference type="PROSITE" id="PS50932">
    <property type="entry name" value="HTH_LACI_2"/>
    <property type="match status" value="1"/>
</dbReference>
<dbReference type="GO" id="GO:0000976">
    <property type="term" value="F:transcription cis-regulatory region binding"/>
    <property type="evidence" value="ECO:0007669"/>
    <property type="project" value="TreeGrafter"/>
</dbReference>
<dbReference type="PANTHER" id="PTHR30146">
    <property type="entry name" value="LACI-RELATED TRANSCRIPTIONAL REPRESSOR"/>
    <property type="match status" value="1"/>
</dbReference>
<dbReference type="Pfam" id="PF13377">
    <property type="entry name" value="Peripla_BP_3"/>
    <property type="match status" value="1"/>
</dbReference>
<dbReference type="CDD" id="cd01392">
    <property type="entry name" value="HTH_LacI"/>
    <property type="match status" value="1"/>
</dbReference>
<name>A0A317PTL2_9HYPH</name>
<dbReference type="InterPro" id="IPR010982">
    <property type="entry name" value="Lambda_DNA-bd_dom_sf"/>
</dbReference>
<gene>
    <name evidence="5" type="ORF">DFR52_1011178</name>
</gene>
<evidence type="ECO:0000256" key="3">
    <source>
        <dbReference type="ARBA" id="ARBA00023163"/>
    </source>
</evidence>
<dbReference type="InterPro" id="IPR000843">
    <property type="entry name" value="HTH_LacI"/>
</dbReference>
<dbReference type="SMART" id="SM00354">
    <property type="entry name" value="HTH_LACI"/>
    <property type="match status" value="1"/>
</dbReference>
<reference evidence="5 6" key="1">
    <citation type="submission" date="2018-05" db="EMBL/GenBank/DDBJ databases">
        <title>Genomic Encyclopedia of Type Strains, Phase IV (KMG-IV): sequencing the most valuable type-strain genomes for metagenomic binning, comparative biology and taxonomic classification.</title>
        <authorList>
            <person name="Goeker M."/>
        </authorList>
    </citation>
    <scope>NUCLEOTIDE SEQUENCE [LARGE SCALE GENOMIC DNA]</scope>
    <source>
        <strain evidence="5 6">DSM 16791</strain>
    </source>
</reference>
<evidence type="ECO:0000313" key="5">
    <source>
        <dbReference type="EMBL" id="PWW04479.1"/>
    </source>
</evidence>
<protein>
    <submittedName>
        <fullName evidence="5">LacI family transcriptional regulator</fullName>
    </submittedName>
</protein>
<dbReference type="Pfam" id="PF00356">
    <property type="entry name" value="LacI"/>
    <property type="match status" value="1"/>
</dbReference>
<dbReference type="Proteomes" id="UP000246352">
    <property type="component" value="Unassembled WGS sequence"/>
</dbReference>
<keyword evidence="1" id="KW-0805">Transcription regulation</keyword>
<proteinExistence type="predicted"/>